<dbReference type="Proteomes" id="UP000631181">
    <property type="component" value="Unassembled WGS sequence"/>
</dbReference>
<gene>
    <name evidence="1" type="ORF">PECM_008723</name>
</gene>
<keyword evidence="2" id="KW-1185">Reference proteome</keyword>
<evidence type="ECO:0000313" key="2">
    <source>
        <dbReference type="Proteomes" id="UP000631181"/>
    </source>
</evidence>
<dbReference type="SUPFAM" id="SSF53335">
    <property type="entry name" value="S-adenosyl-L-methionine-dependent methyltransferases"/>
    <property type="match status" value="1"/>
</dbReference>
<evidence type="ECO:0008006" key="3">
    <source>
        <dbReference type="Google" id="ProtNLM"/>
    </source>
</evidence>
<dbReference type="CDD" id="cd02440">
    <property type="entry name" value="AdoMet_MTases"/>
    <property type="match status" value="1"/>
</dbReference>
<evidence type="ECO:0000313" key="1">
    <source>
        <dbReference type="EMBL" id="KAF7714169.1"/>
    </source>
</evidence>
<dbReference type="Pfam" id="PF13489">
    <property type="entry name" value="Methyltransf_23"/>
    <property type="match status" value="1"/>
</dbReference>
<proteinExistence type="predicted"/>
<dbReference type="InterPro" id="IPR029063">
    <property type="entry name" value="SAM-dependent_MTases_sf"/>
</dbReference>
<sequence length="278" mass="31488">MSETIEAGFHLADSNGYMLGRGHNAACRLNLQFFLWKESLRFNIHPSIPISSDPVIADLGTGTGIWLINLSRELPTATLDGYDVDLSNSPPREWLPERLRLHHWDLFTPVPDHMVGKYNVVHLRLLILVVQNSDPTPIIRNVARLLKPGGYIQWDDLNYPGTHIRRANPSMKAPAFDRLRQFVYSNGRHDWVLNLPELMAQNGFTETRLEHFDDSIELSTANGEQHLATMDEFVLSLEKKNMMEDAQNIRQLLKDVAVEAVHGVALSMPRVVAVGRKA</sequence>
<reference evidence="1" key="1">
    <citation type="journal article" date="2020" name="Front. Microbiol.">
        <title>Gene regulatory networks of Penicillium echinulatum 2HH and Penicillium oxalicum 114-2 inferred by a computational biology approach.</title>
        <authorList>
            <person name="Lenz A.R."/>
            <person name="Galan-Vasquez E."/>
            <person name="Balbinot E."/>
            <person name="De Abreu F.P."/>
            <person name="De Oliveira N.S."/>
            <person name="Da Rosa L.O."/>
            <person name="De Avila E Silva S."/>
            <person name="Camassola M."/>
            <person name="Dillon A.J.P."/>
            <person name="Perez-Rueda E."/>
        </authorList>
    </citation>
    <scope>NUCLEOTIDE SEQUENCE</scope>
    <source>
        <strain evidence="1">S1M29</strain>
    </source>
</reference>
<accession>A0A8J8W1J9</accession>
<dbReference type="Gene3D" id="3.40.50.150">
    <property type="entry name" value="Vaccinia Virus protein VP39"/>
    <property type="match status" value="1"/>
</dbReference>
<dbReference type="OrthoDB" id="417697at2759"/>
<protein>
    <recommendedName>
        <fullName evidence="3">Methyltransferase domain-containing protein</fullName>
    </recommendedName>
</protein>
<dbReference type="AlphaFoldDB" id="A0A8J8W1J9"/>
<organism evidence="1 2">
    <name type="scientific">Penicillium ucsense</name>
    <dbReference type="NCBI Taxonomy" id="2839758"/>
    <lineage>
        <taxon>Eukaryota</taxon>
        <taxon>Fungi</taxon>
        <taxon>Dikarya</taxon>
        <taxon>Ascomycota</taxon>
        <taxon>Pezizomycotina</taxon>
        <taxon>Eurotiomycetes</taxon>
        <taxon>Eurotiomycetidae</taxon>
        <taxon>Eurotiales</taxon>
        <taxon>Aspergillaceae</taxon>
        <taxon>Penicillium</taxon>
    </lineage>
</organism>
<name>A0A8J8W1J9_9EURO</name>
<dbReference type="EMBL" id="WIWV01000093">
    <property type="protein sequence ID" value="KAF7714169.1"/>
    <property type="molecule type" value="Genomic_DNA"/>
</dbReference>
<comment type="caution">
    <text evidence="1">The sequence shown here is derived from an EMBL/GenBank/DDBJ whole genome shotgun (WGS) entry which is preliminary data.</text>
</comment>